<gene>
    <name evidence="3" type="ORF">HYG82_19670</name>
</gene>
<keyword evidence="4" id="KW-1185">Reference proteome</keyword>
<dbReference type="GeneID" id="56035559"/>
<dbReference type="Pfam" id="PF04784">
    <property type="entry name" value="DUF547"/>
    <property type="match status" value="1"/>
</dbReference>
<dbReference type="KEGG" id="haly:HYG82_19670"/>
<accession>A0A7D5KF70</accession>
<dbReference type="PANTHER" id="PTHR46361">
    <property type="entry name" value="ELECTRON CARRIER/ PROTEIN DISULFIDE OXIDOREDUCTASE"/>
    <property type="match status" value="1"/>
</dbReference>
<dbReference type="PANTHER" id="PTHR46361:SF3">
    <property type="entry name" value="ELECTRON CARRIER_ PROTEIN DISULFIDE OXIDOREDUCTASE"/>
    <property type="match status" value="1"/>
</dbReference>
<feature type="region of interest" description="Disordered" evidence="1">
    <location>
        <begin position="223"/>
        <end position="251"/>
    </location>
</feature>
<sequence length="251" mass="28543">MSTQLDPLSLSADLLYTVKTEGDADPLREHLAALERSQLERALANREGKLAFWLNCYNAYAQLLLEDEVAELHEGGLLDRWKFFGRDQVPISGVWLSLNDIEHGLLRSSKHPWGLGYLPRLFPTAFERQFRLEECDPRVHFALSHGAEHCPPIAVYSPRDVDEELDIAIEWFLEENVTYDADENVATVPRRFRQYRGDFGGTRGIVSFLREYNAISTDATPSLEYEPVDRSADLDVDMDGDETLDGGDIRP</sequence>
<dbReference type="InterPro" id="IPR006869">
    <property type="entry name" value="DUF547"/>
</dbReference>
<evidence type="ECO:0000313" key="3">
    <source>
        <dbReference type="EMBL" id="QLG50896.1"/>
    </source>
</evidence>
<feature type="compositionally biased region" description="Acidic residues" evidence="1">
    <location>
        <begin position="234"/>
        <end position="245"/>
    </location>
</feature>
<reference evidence="3 4" key="1">
    <citation type="submission" date="2020-07" db="EMBL/GenBank/DDBJ databases">
        <authorList>
            <person name="Cui H."/>
        </authorList>
    </citation>
    <scope>NUCLEOTIDE SEQUENCE [LARGE SCALE GENOMIC DNA]</scope>
    <source>
        <strain evidence="3 4">YPL8</strain>
    </source>
</reference>
<name>A0A7D5KF70_9EURY</name>
<evidence type="ECO:0000256" key="1">
    <source>
        <dbReference type="SAM" id="MobiDB-lite"/>
    </source>
</evidence>
<protein>
    <submittedName>
        <fullName evidence="3">DUF547 domain-containing protein</fullName>
    </submittedName>
</protein>
<evidence type="ECO:0000313" key="4">
    <source>
        <dbReference type="Proteomes" id="UP000509241"/>
    </source>
</evidence>
<dbReference type="AlphaFoldDB" id="A0A7D5KF70"/>
<dbReference type="OrthoDB" id="201798at2157"/>
<dbReference type="RefSeq" id="WP_179263865.1">
    <property type="nucleotide sequence ID" value="NZ_CP058601.1"/>
</dbReference>
<proteinExistence type="predicted"/>
<dbReference type="Proteomes" id="UP000509241">
    <property type="component" value="Chromosome"/>
</dbReference>
<organism evidence="3 4">
    <name type="scientific">Natrinema halophilum</name>
    <dbReference type="NCBI Taxonomy" id="1699371"/>
    <lineage>
        <taxon>Archaea</taxon>
        <taxon>Methanobacteriati</taxon>
        <taxon>Methanobacteriota</taxon>
        <taxon>Stenosarchaea group</taxon>
        <taxon>Halobacteria</taxon>
        <taxon>Halobacteriales</taxon>
        <taxon>Natrialbaceae</taxon>
        <taxon>Natrinema</taxon>
    </lineage>
</organism>
<dbReference type="EMBL" id="CP058601">
    <property type="protein sequence ID" value="QLG50896.1"/>
    <property type="molecule type" value="Genomic_DNA"/>
</dbReference>
<feature type="domain" description="DUF547" evidence="2">
    <location>
        <begin position="45"/>
        <end position="173"/>
    </location>
</feature>
<evidence type="ECO:0000259" key="2">
    <source>
        <dbReference type="Pfam" id="PF04784"/>
    </source>
</evidence>